<keyword evidence="1" id="KW-0808">Transferase</keyword>
<evidence type="ECO:0000313" key="5">
    <source>
        <dbReference type="Proteomes" id="UP000577707"/>
    </source>
</evidence>
<keyword evidence="4" id="KW-0687">Ribonucleoprotein</keyword>
<protein>
    <submittedName>
        <fullName evidence="4">Ribosomal protein S18 acetylase RimI-like enzyme</fullName>
    </submittedName>
</protein>
<sequence>METRTATTTPDFETAARLQVDFNLEYDYPAPSADELARHLSRLVESGDTTVMLIGDPAVGHGITRFRLQTTADELEAYLAELYIVPDRRGHGLGTILLQAIIDEAKARGVTYMDLGTSEDDTSARALYEKFGFDNHEGRGSGPRALCYEKEL</sequence>
<dbReference type="EMBL" id="JACHXG010000012">
    <property type="protein sequence ID" value="MBB3091606.1"/>
    <property type="molecule type" value="Genomic_DNA"/>
</dbReference>
<dbReference type="InterPro" id="IPR050680">
    <property type="entry name" value="YpeA/RimI_acetyltransf"/>
</dbReference>
<evidence type="ECO:0000259" key="3">
    <source>
        <dbReference type="PROSITE" id="PS51186"/>
    </source>
</evidence>
<dbReference type="PROSITE" id="PS51186">
    <property type="entry name" value="GNAT"/>
    <property type="match status" value="1"/>
</dbReference>
<proteinExistence type="predicted"/>
<dbReference type="PANTHER" id="PTHR43420">
    <property type="entry name" value="ACETYLTRANSFERASE"/>
    <property type="match status" value="1"/>
</dbReference>
<dbReference type="GO" id="GO:0005840">
    <property type="term" value="C:ribosome"/>
    <property type="evidence" value="ECO:0007669"/>
    <property type="project" value="UniProtKB-KW"/>
</dbReference>
<dbReference type="CDD" id="cd04301">
    <property type="entry name" value="NAT_SF"/>
    <property type="match status" value="1"/>
</dbReference>
<gene>
    <name evidence="4" type="ORF">FHS12_004581</name>
</gene>
<keyword evidence="5" id="KW-1185">Reference proteome</keyword>
<dbReference type="SUPFAM" id="SSF55729">
    <property type="entry name" value="Acyl-CoA N-acyltransferases (Nat)"/>
    <property type="match status" value="1"/>
</dbReference>
<dbReference type="RefSeq" id="WP_183550084.1">
    <property type="nucleotide sequence ID" value="NZ_BMQT01000015.1"/>
</dbReference>
<dbReference type="GO" id="GO:0016747">
    <property type="term" value="F:acyltransferase activity, transferring groups other than amino-acyl groups"/>
    <property type="evidence" value="ECO:0007669"/>
    <property type="project" value="InterPro"/>
</dbReference>
<feature type="domain" description="N-acetyltransferase" evidence="3">
    <location>
        <begin position="1"/>
        <end position="152"/>
    </location>
</feature>
<dbReference type="Gene3D" id="3.40.630.30">
    <property type="match status" value="1"/>
</dbReference>
<comment type="caution">
    <text evidence="4">The sequence shown here is derived from an EMBL/GenBank/DDBJ whole genome shotgun (WGS) entry which is preliminary data.</text>
</comment>
<dbReference type="InterPro" id="IPR000182">
    <property type="entry name" value="GNAT_dom"/>
</dbReference>
<organism evidence="4 5">
    <name type="scientific">Nocardioides albus</name>
    <dbReference type="NCBI Taxonomy" id="1841"/>
    <lineage>
        <taxon>Bacteria</taxon>
        <taxon>Bacillati</taxon>
        <taxon>Actinomycetota</taxon>
        <taxon>Actinomycetes</taxon>
        <taxon>Propionibacteriales</taxon>
        <taxon>Nocardioidaceae</taxon>
        <taxon>Nocardioides</taxon>
    </lineage>
</organism>
<dbReference type="Proteomes" id="UP000577707">
    <property type="component" value="Unassembled WGS sequence"/>
</dbReference>
<keyword evidence="2" id="KW-0012">Acyltransferase</keyword>
<reference evidence="4 5" key="1">
    <citation type="submission" date="2020-08" db="EMBL/GenBank/DDBJ databases">
        <title>Genomic Encyclopedia of Type Strains, Phase III (KMG-III): the genomes of soil and plant-associated and newly described type strains.</title>
        <authorList>
            <person name="Whitman W."/>
        </authorList>
    </citation>
    <scope>NUCLEOTIDE SEQUENCE [LARGE SCALE GENOMIC DNA]</scope>
    <source>
        <strain evidence="4 5">CECT 3302</strain>
    </source>
</reference>
<dbReference type="AlphaFoldDB" id="A0A7W5A8E5"/>
<dbReference type="Pfam" id="PF00583">
    <property type="entry name" value="Acetyltransf_1"/>
    <property type="match status" value="1"/>
</dbReference>
<accession>A0A7W5A8E5</accession>
<keyword evidence="4" id="KW-0689">Ribosomal protein</keyword>
<evidence type="ECO:0000256" key="1">
    <source>
        <dbReference type="ARBA" id="ARBA00022679"/>
    </source>
</evidence>
<dbReference type="InterPro" id="IPR016181">
    <property type="entry name" value="Acyl_CoA_acyltransferase"/>
</dbReference>
<name>A0A7W5A8E5_9ACTN</name>
<evidence type="ECO:0000313" key="4">
    <source>
        <dbReference type="EMBL" id="MBB3091606.1"/>
    </source>
</evidence>
<evidence type="ECO:0000256" key="2">
    <source>
        <dbReference type="ARBA" id="ARBA00023315"/>
    </source>
</evidence>